<dbReference type="GO" id="GO:0008961">
    <property type="term" value="F:phosphatidylglycerol-prolipoprotein diacylglyceryl transferase activity"/>
    <property type="evidence" value="ECO:0007669"/>
    <property type="project" value="UniProtKB-UniRule"/>
</dbReference>
<dbReference type="PANTHER" id="PTHR30589">
    <property type="entry name" value="PROLIPOPROTEIN DIACYLGLYCERYL TRANSFERASE"/>
    <property type="match status" value="1"/>
</dbReference>
<accession>A0A4R1MXL6</accession>
<dbReference type="EMBL" id="SMGQ01000011">
    <property type="protein sequence ID" value="TCK97855.1"/>
    <property type="molecule type" value="Genomic_DNA"/>
</dbReference>
<evidence type="ECO:0000256" key="3">
    <source>
        <dbReference type="ARBA" id="ARBA00022679"/>
    </source>
</evidence>
<dbReference type="UniPathway" id="UPA00664"/>
<comment type="function">
    <text evidence="7">Catalyzes the transfer of the diacylglyceryl group from phosphatidylglycerol to the sulfhydryl group of the N-terminal cysteine of a prolipoprotein, the first step in the formation of mature lipoproteins.</text>
</comment>
<keyword evidence="6 7" id="KW-0472">Membrane</keyword>
<keyword evidence="9" id="KW-1185">Reference proteome</keyword>
<feature type="transmembrane region" description="Helical" evidence="7">
    <location>
        <begin position="30"/>
        <end position="49"/>
    </location>
</feature>
<keyword evidence="8" id="KW-0449">Lipoprotein</keyword>
<feature type="transmembrane region" description="Helical" evidence="7">
    <location>
        <begin position="195"/>
        <end position="212"/>
    </location>
</feature>
<comment type="catalytic activity">
    <reaction evidence="7">
        <text>L-cysteinyl-[prolipoprotein] + a 1,2-diacyl-sn-glycero-3-phospho-(1'-sn-glycerol) = an S-1,2-diacyl-sn-glyceryl-L-cysteinyl-[prolipoprotein] + sn-glycerol 1-phosphate + H(+)</text>
        <dbReference type="Rhea" id="RHEA:56712"/>
        <dbReference type="Rhea" id="RHEA-COMP:14679"/>
        <dbReference type="Rhea" id="RHEA-COMP:14680"/>
        <dbReference type="ChEBI" id="CHEBI:15378"/>
        <dbReference type="ChEBI" id="CHEBI:29950"/>
        <dbReference type="ChEBI" id="CHEBI:57685"/>
        <dbReference type="ChEBI" id="CHEBI:64716"/>
        <dbReference type="ChEBI" id="CHEBI:140658"/>
        <dbReference type="EC" id="2.5.1.145"/>
    </reaction>
</comment>
<dbReference type="NCBIfam" id="TIGR00544">
    <property type="entry name" value="lgt"/>
    <property type="match status" value="1"/>
</dbReference>
<evidence type="ECO:0000256" key="1">
    <source>
        <dbReference type="ARBA" id="ARBA00007150"/>
    </source>
</evidence>
<feature type="transmembrane region" description="Helical" evidence="7">
    <location>
        <begin position="224"/>
        <end position="241"/>
    </location>
</feature>
<dbReference type="GO" id="GO:0005886">
    <property type="term" value="C:plasma membrane"/>
    <property type="evidence" value="ECO:0007669"/>
    <property type="project" value="UniProtKB-SubCell"/>
</dbReference>
<dbReference type="AlphaFoldDB" id="A0A4R1MXL6"/>
<feature type="transmembrane region" description="Helical" evidence="7">
    <location>
        <begin position="98"/>
        <end position="117"/>
    </location>
</feature>
<evidence type="ECO:0000313" key="8">
    <source>
        <dbReference type="EMBL" id="TCK97855.1"/>
    </source>
</evidence>
<dbReference type="PROSITE" id="PS01311">
    <property type="entry name" value="LGT"/>
    <property type="match status" value="1"/>
</dbReference>
<dbReference type="PANTHER" id="PTHR30589:SF0">
    <property type="entry name" value="PHOSPHATIDYLGLYCEROL--PROLIPOPROTEIN DIACYLGLYCERYL TRANSFERASE"/>
    <property type="match status" value="1"/>
</dbReference>
<evidence type="ECO:0000313" key="9">
    <source>
        <dbReference type="Proteomes" id="UP000294545"/>
    </source>
</evidence>
<reference evidence="8 9" key="1">
    <citation type="submission" date="2019-03" db="EMBL/GenBank/DDBJ databases">
        <title>Genomic Encyclopedia of Type Strains, Phase IV (KMG-IV): sequencing the most valuable type-strain genomes for metagenomic binning, comparative biology and taxonomic classification.</title>
        <authorList>
            <person name="Goeker M."/>
        </authorList>
    </citation>
    <scope>NUCLEOTIDE SEQUENCE [LARGE SCALE GENOMIC DNA]</scope>
    <source>
        <strain evidence="8 9">DSM 24176</strain>
    </source>
</reference>
<gene>
    <name evidence="7" type="primary">lgt</name>
    <name evidence="8" type="ORF">EDC19_0257</name>
</gene>
<dbReference type="InterPro" id="IPR001640">
    <property type="entry name" value="Lgt"/>
</dbReference>
<comment type="subcellular location">
    <subcellularLocation>
        <location evidence="7">Cell membrane</location>
        <topology evidence="7">Multi-pass membrane protein</topology>
    </subcellularLocation>
</comment>
<feature type="transmembrane region" description="Helical" evidence="7">
    <location>
        <begin position="61"/>
        <end position="86"/>
    </location>
</feature>
<dbReference type="Pfam" id="PF01790">
    <property type="entry name" value="LGT"/>
    <property type="match status" value="1"/>
</dbReference>
<organism evidence="8 9">
    <name type="scientific">Natranaerovirga hydrolytica</name>
    <dbReference type="NCBI Taxonomy" id="680378"/>
    <lineage>
        <taxon>Bacteria</taxon>
        <taxon>Bacillati</taxon>
        <taxon>Bacillota</taxon>
        <taxon>Clostridia</taxon>
        <taxon>Lachnospirales</taxon>
        <taxon>Natranaerovirgaceae</taxon>
        <taxon>Natranaerovirga</taxon>
    </lineage>
</organism>
<keyword evidence="4 7" id="KW-0812">Transmembrane</keyword>
<proteinExistence type="inferred from homology"/>
<comment type="pathway">
    <text evidence="7">Protein modification; lipoprotein biosynthesis (diacylglyceryl transfer).</text>
</comment>
<feature type="transmembrane region" description="Helical" evidence="7">
    <location>
        <begin position="124"/>
        <end position="142"/>
    </location>
</feature>
<evidence type="ECO:0000256" key="4">
    <source>
        <dbReference type="ARBA" id="ARBA00022692"/>
    </source>
</evidence>
<sequence length="281" mass="31930">MNGPDIIFPNLGIEINNLNPIAFRLFGIEVYWYGIIIALAVFVGLFIAQNEAKRTNQDPNIYFDFLIYAFVFSVIGARLYYVIFAWNEVDSFFSVRDGGLAIYGAIIAAVITLYFYTKIKKLSFFTLADTACLGLIAGQIIGRWGNFLNREAYGGYTESLFAMMLKREEAKSIPVSLLDKTKIIEGIEYIQVQPTFLYESLWNIGVLMILIFYRKKKKFEGEIFAYYILGYALGRFWIEGLRTDQLLVAGTNIPVSQVVALLSAIAALVFVIIKRRQLKNT</sequence>
<feature type="transmembrane region" description="Helical" evidence="7">
    <location>
        <begin position="253"/>
        <end position="273"/>
    </location>
</feature>
<dbReference type="Proteomes" id="UP000294545">
    <property type="component" value="Unassembled WGS sequence"/>
</dbReference>
<keyword evidence="3 7" id="KW-0808">Transferase</keyword>
<evidence type="ECO:0000256" key="5">
    <source>
        <dbReference type="ARBA" id="ARBA00022989"/>
    </source>
</evidence>
<comment type="caution">
    <text evidence="8">The sequence shown here is derived from an EMBL/GenBank/DDBJ whole genome shotgun (WGS) entry which is preliminary data.</text>
</comment>
<dbReference type="HAMAP" id="MF_01147">
    <property type="entry name" value="Lgt"/>
    <property type="match status" value="1"/>
</dbReference>
<evidence type="ECO:0000256" key="7">
    <source>
        <dbReference type="HAMAP-Rule" id="MF_01147"/>
    </source>
</evidence>
<comment type="similarity">
    <text evidence="1 7">Belongs to the Lgt family.</text>
</comment>
<keyword evidence="2 7" id="KW-1003">Cell membrane</keyword>
<evidence type="ECO:0000256" key="6">
    <source>
        <dbReference type="ARBA" id="ARBA00023136"/>
    </source>
</evidence>
<dbReference type="EC" id="2.5.1.145" evidence="7"/>
<dbReference type="RefSeq" id="WP_207668945.1">
    <property type="nucleotide sequence ID" value="NZ_SMGQ01000011.1"/>
</dbReference>
<keyword evidence="5 7" id="KW-1133">Transmembrane helix</keyword>
<protein>
    <recommendedName>
        <fullName evidence="7">Phosphatidylglycerol--prolipoprotein diacylglyceryl transferase</fullName>
        <ecNumber evidence="7">2.5.1.145</ecNumber>
    </recommendedName>
</protein>
<dbReference type="GO" id="GO:0042158">
    <property type="term" value="P:lipoprotein biosynthetic process"/>
    <property type="evidence" value="ECO:0007669"/>
    <property type="project" value="UniProtKB-UniRule"/>
</dbReference>
<feature type="binding site" evidence="7">
    <location>
        <position position="143"/>
    </location>
    <ligand>
        <name>a 1,2-diacyl-sn-glycero-3-phospho-(1'-sn-glycerol)</name>
        <dbReference type="ChEBI" id="CHEBI:64716"/>
    </ligand>
</feature>
<name>A0A4R1MXL6_9FIRM</name>
<evidence type="ECO:0000256" key="2">
    <source>
        <dbReference type="ARBA" id="ARBA00022475"/>
    </source>
</evidence>